<comment type="caution">
    <text evidence="2">The sequence shown here is derived from an EMBL/GenBank/DDBJ whole genome shotgun (WGS) entry which is preliminary data.</text>
</comment>
<feature type="compositionally biased region" description="Gly residues" evidence="1">
    <location>
        <begin position="300"/>
        <end position="312"/>
    </location>
</feature>
<accession>A0ABU8RN30</accession>
<dbReference type="RefSeq" id="WP_339575891.1">
    <property type="nucleotide sequence ID" value="NZ_JBBIAA010000024.1"/>
</dbReference>
<organism evidence="2 3">
    <name type="scientific">Pseudokineococcus basanitobsidens</name>
    <dbReference type="NCBI Taxonomy" id="1926649"/>
    <lineage>
        <taxon>Bacteria</taxon>
        <taxon>Bacillati</taxon>
        <taxon>Actinomycetota</taxon>
        <taxon>Actinomycetes</taxon>
        <taxon>Kineosporiales</taxon>
        <taxon>Kineosporiaceae</taxon>
        <taxon>Pseudokineococcus</taxon>
    </lineage>
</organism>
<keyword evidence="3" id="KW-1185">Reference proteome</keyword>
<sequence>MIDFRYHLVSLVSVFIALAIGVVLGAGPLRDSIGDTLSSQVDLLRDDRVQLQDQVTSLTSEVEGRDATIEALAPAAVDGALTGTRTVVLTLPGADADLAGELADDLEDAGGDVTGVVAVQQAWTDPDGADARRRVVASLPELALAPVAGEDPEISTALAAALAGSVTTPDAALVGTASATGTQVLDALVAADLVALRGDPSLRAGSALVVAPGGGSVAVTASADGAATVADADLGLLSALADTAGAVVLTSPEGAAPGTGLLAALRGDDLAATVSGVDDAGTAAGAVGVVLALREQVEGGAGQYGARSGDGGVLPPLPQGSTAAAEPPDDEPGQEDG</sequence>
<reference evidence="2 3" key="1">
    <citation type="journal article" date="2017" name="Int. J. Syst. Evol. Microbiol.">
        <title>Pseudokineococcus basanitobsidens sp. nov., isolated from volcanic rock.</title>
        <authorList>
            <person name="Lee D.W."/>
            <person name="Park M.Y."/>
            <person name="Kim J.J."/>
            <person name="Kim B.S."/>
        </authorList>
    </citation>
    <scope>NUCLEOTIDE SEQUENCE [LARGE SCALE GENOMIC DNA]</scope>
    <source>
        <strain evidence="2 3">DSM 103726</strain>
    </source>
</reference>
<evidence type="ECO:0000256" key="1">
    <source>
        <dbReference type="SAM" id="MobiDB-lite"/>
    </source>
</evidence>
<gene>
    <name evidence="2" type="ORF">WDZ17_14520</name>
</gene>
<dbReference type="Pfam" id="PF11382">
    <property type="entry name" value="MctB"/>
    <property type="match status" value="1"/>
</dbReference>
<feature type="region of interest" description="Disordered" evidence="1">
    <location>
        <begin position="300"/>
        <end position="337"/>
    </location>
</feature>
<evidence type="ECO:0000313" key="3">
    <source>
        <dbReference type="Proteomes" id="UP001387100"/>
    </source>
</evidence>
<proteinExistence type="predicted"/>
<dbReference type="InterPro" id="IPR021522">
    <property type="entry name" value="MctB"/>
</dbReference>
<name>A0ABU8RN30_9ACTN</name>
<evidence type="ECO:0000313" key="2">
    <source>
        <dbReference type="EMBL" id="MEJ5946508.1"/>
    </source>
</evidence>
<feature type="compositionally biased region" description="Acidic residues" evidence="1">
    <location>
        <begin position="327"/>
        <end position="337"/>
    </location>
</feature>
<dbReference type="Proteomes" id="UP001387100">
    <property type="component" value="Unassembled WGS sequence"/>
</dbReference>
<protein>
    <submittedName>
        <fullName evidence="2">Copper transporter</fullName>
    </submittedName>
</protein>
<dbReference type="EMBL" id="JBBIAA010000024">
    <property type="protein sequence ID" value="MEJ5946508.1"/>
    <property type="molecule type" value="Genomic_DNA"/>
</dbReference>